<feature type="compositionally biased region" description="Acidic residues" evidence="1">
    <location>
        <begin position="135"/>
        <end position="160"/>
    </location>
</feature>
<dbReference type="HOGENOM" id="CLU_1026668_0_0_1"/>
<reference evidence="2 3" key="1">
    <citation type="journal article" date="2014" name="BMC Genomics">
        <title>Genome sequencing of four Aureobasidium pullulans varieties: biotechnological potential, stress tolerance, and description of new species.</title>
        <authorList>
            <person name="Gostin Ar C."/>
            <person name="Ohm R.A."/>
            <person name="Kogej T."/>
            <person name="Sonjak S."/>
            <person name="Turk M."/>
            <person name="Zajc J."/>
            <person name="Zalar P."/>
            <person name="Grube M."/>
            <person name="Sun H."/>
            <person name="Han J."/>
            <person name="Sharma A."/>
            <person name="Chiniquy J."/>
            <person name="Ngan C.Y."/>
            <person name="Lipzen A."/>
            <person name="Barry K."/>
            <person name="Grigoriev I.V."/>
            <person name="Gunde-Cimerman N."/>
        </authorList>
    </citation>
    <scope>NUCLEOTIDE SEQUENCE [LARGE SCALE GENOMIC DNA]</scope>
    <source>
        <strain evidence="2 3">CBS 110374</strain>
    </source>
</reference>
<evidence type="ECO:0000313" key="2">
    <source>
        <dbReference type="EMBL" id="KEQ66103.1"/>
    </source>
</evidence>
<dbReference type="Proteomes" id="UP000030672">
    <property type="component" value="Unassembled WGS sequence"/>
</dbReference>
<evidence type="ECO:0000256" key="1">
    <source>
        <dbReference type="SAM" id="MobiDB-lite"/>
    </source>
</evidence>
<protein>
    <submittedName>
        <fullName evidence="2">Uncharacterized protein</fullName>
    </submittedName>
</protein>
<feature type="region of interest" description="Disordered" evidence="1">
    <location>
        <begin position="97"/>
        <end position="116"/>
    </location>
</feature>
<organism evidence="2 3">
    <name type="scientific">Aureobasidium melanogenum (strain CBS 110374)</name>
    <name type="common">Aureobasidium pullulans var. melanogenum</name>
    <dbReference type="NCBI Taxonomy" id="1043003"/>
    <lineage>
        <taxon>Eukaryota</taxon>
        <taxon>Fungi</taxon>
        <taxon>Dikarya</taxon>
        <taxon>Ascomycota</taxon>
        <taxon>Pezizomycotina</taxon>
        <taxon>Dothideomycetes</taxon>
        <taxon>Dothideomycetidae</taxon>
        <taxon>Dothideales</taxon>
        <taxon>Saccotheciaceae</taxon>
        <taxon>Aureobasidium</taxon>
    </lineage>
</organism>
<gene>
    <name evidence="2" type="ORF">M437DRAFT_63616</name>
</gene>
<name>A0A074W033_AURM1</name>
<feature type="compositionally biased region" description="Basic and acidic residues" evidence="1">
    <location>
        <begin position="161"/>
        <end position="178"/>
    </location>
</feature>
<feature type="compositionally biased region" description="Low complexity" evidence="1">
    <location>
        <begin position="198"/>
        <end position="208"/>
    </location>
</feature>
<dbReference type="RefSeq" id="XP_040883126.1">
    <property type="nucleotide sequence ID" value="XM_041024284.1"/>
</dbReference>
<evidence type="ECO:0000313" key="3">
    <source>
        <dbReference type="Proteomes" id="UP000030672"/>
    </source>
</evidence>
<accession>A0A074W033</accession>
<feature type="compositionally biased region" description="Basic and acidic residues" evidence="1">
    <location>
        <begin position="97"/>
        <end position="110"/>
    </location>
</feature>
<proteinExistence type="predicted"/>
<dbReference type="AlphaFoldDB" id="A0A074W033"/>
<feature type="region of interest" description="Disordered" evidence="1">
    <location>
        <begin position="1"/>
        <end position="20"/>
    </location>
</feature>
<dbReference type="EMBL" id="KL584826">
    <property type="protein sequence ID" value="KEQ66103.1"/>
    <property type="molecule type" value="Genomic_DNA"/>
</dbReference>
<keyword evidence="3" id="KW-1185">Reference proteome</keyword>
<dbReference type="GeneID" id="63917657"/>
<feature type="compositionally biased region" description="Basic and acidic residues" evidence="1">
    <location>
        <begin position="221"/>
        <end position="257"/>
    </location>
</feature>
<sequence>MLLPRRDTPSAPSETKSIRKIRDEIAGGGVKGGRGLTKDEEQLLARIAVERFAEFKVPGKQGEFWNNVAAALKEERRVSYTPSSCTRRMGAIEKERRLEVKKEESGEERNTSSWAQSIDAWIALKDAWETADAYLSEEDEDALSDEDPRDEDNRQEEEGETKESQMERREEEEAKEEPMFLTPAKILKLQKAPSAQKSPSLPNLVSSPSPAPGSNRKRKRRVEDDKSSVDKLLKEEKEEKQQDSRLDRLEEKLDKIVDMINPSPLQHVETV</sequence>
<feature type="region of interest" description="Disordered" evidence="1">
    <location>
        <begin position="133"/>
        <end position="271"/>
    </location>
</feature>